<feature type="compositionally biased region" description="Low complexity" evidence="1">
    <location>
        <begin position="255"/>
        <end position="273"/>
    </location>
</feature>
<feature type="compositionally biased region" description="Polar residues" evidence="1">
    <location>
        <begin position="562"/>
        <end position="572"/>
    </location>
</feature>
<feature type="compositionally biased region" description="Low complexity" evidence="1">
    <location>
        <begin position="58"/>
        <end position="78"/>
    </location>
</feature>
<feature type="region of interest" description="Disordered" evidence="1">
    <location>
        <begin position="255"/>
        <end position="275"/>
    </location>
</feature>
<feature type="region of interest" description="Disordered" evidence="1">
    <location>
        <begin position="619"/>
        <end position="638"/>
    </location>
</feature>
<feature type="region of interest" description="Disordered" evidence="1">
    <location>
        <begin position="648"/>
        <end position="668"/>
    </location>
</feature>
<feature type="compositionally biased region" description="Basic residues" evidence="1">
    <location>
        <begin position="734"/>
        <end position="750"/>
    </location>
</feature>
<organism evidence="2 3">
    <name type="scientific">Besnoitia besnoiti</name>
    <name type="common">Apicomplexan protozoan</name>
    <dbReference type="NCBI Taxonomy" id="94643"/>
    <lineage>
        <taxon>Eukaryota</taxon>
        <taxon>Sar</taxon>
        <taxon>Alveolata</taxon>
        <taxon>Apicomplexa</taxon>
        <taxon>Conoidasida</taxon>
        <taxon>Coccidia</taxon>
        <taxon>Eucoccidiorida</taxon>
        <taxon>Eimeriorina</taxon>
        <taxon>Sarcocystidae</taxon>
        <taxon>Besnoitia</taxon>
    </lineage>
</organism>
<dbReference type="KEGG" id="bbes:BESB_078250"/>
<feature type="region of interest" description="Disordered" evidence="1">
    <location>
        <begin position="824"/>
        <end position="869"/>
    </location>
</feature>
<dbReference type="Proteomes" id="UP000224006">
    <property type="component" value="Chromosome VII"/>
</dbReference>
<feature type="region of interest" description="Disordered" evidence="1">
    <location>
        <begin position="443"/>
        <end position="475"/>
    </location>
</feature>
<dbReference type="GeneID" id="40312752"/>
<sequence>MAPANRGEVCPPPPGRGATSLEKRIPGAARGEAENGSATPRPDTLLPHGRLSPRDDAAPLSPVGAASLASSLPSPRSLTDSAREPPLDALPLAALSEDDARAPAARSPEQLSSGDKAAAGDPPQSGSPLLTASSAPSRDDRATRHSSPDLSLRGERREDEQTAQLCQAAAIQVPADNVDVGGDRVPLSYGALSVTPRVQAEPPCRERATEEVKQPCGLFSPPFSPEFRIDGNSAPPLQLEDLLKLLSVGGSSGLQTSARAGASADAPASSPVAQNSPGSFCPFLENVVTSRAADLPPPGSASLAPGFAPERPHAVGGAQSSLSDAACTMSDLGVAFRLFGDNNPCSAPQPSRPERKGQQALFFRADPRGTMRPRQWPSTETGVRSNPPRFGGIHAFKGGRGIFGRGERSAANFEVNSLHAMKALQSAQPDTRDSPLSRLVFDEDRNPESSAPRLPAAPGQAKPPGVGIRTPTDKDALPSLDVLLTALTRCGGLPPQSHEEEDKGSKLSRLLSLSGVAKALARAVAGTASPGGTGLGDSASGVWGPCRERLSPLPVDSERSRQAAQSRPSLSPSVGFIPTRVPTPPETVILSAPPGFSHLRPPPPLLTDEALFSSREPHAARPTNRCVPPHPGEPKALSGFLRDSREMNAASLPGEPPRPTPGAPCMGAGYQGPGATALRRVSLEGTGSVAGALGSSALGQRSPVATSRDSVKELGDLESSTTLASEGAIPVHRTTKKTRRGKRGGRRKRGNGAVKVGSLPSSPGLFLSAGVDLGTPLSTPLTSFTVARSPGSNSWGDRLTELASSFAGLPVGLASIISEVSTGTLRAPPPGGGLTPSPWRGAQSRAEKPRREFAQTSERGFGREDAYERRPHACSPSVYQKLGLCEAMQQRREFVTSPYRAGLLDGASLAGKGVVPGRRAGLLPGDDRRPMHMRTPDTTSTACSPAFSPGLGGGAGGGGSGAREAC</sequence>
<dbReference type="VEuPathDB" id="ToxoDB:BESB_078250"/>
<evidence type="ECO:0000313" key="3">
    <source>
        <dbReference type="Proteomes" id="UP000224006"/>
    </source>
</evidence>
<gene>
    <name evidence="2" type="ORF">BESB_078250</name>
</gene>
<feature type="region of interest" description="Disordered" evidence="1">
    <location>
        <begin position="369"/>
        <end position="392"/>
    </location>
</feature>
<keyword evidence="3" id="KW-1185">Reference proteome</keyword>
<feature type="compositionally biased region" description="Basic and acidic residues" evidence="1">
    <location>
        <begin position="860"/>
        <end position="869"/>
    </location>
</feature>
<feature type="region of interest" description="Disordered" evidence="1">
    <location>
        <begin position="734"/>
        <end position="757"/>
    </location>
</feature>
<feature type="region of interest" description="Disordered" evidence="1">
    <location>
        <begin position="918"/>
        <end position="966"/>
    </location>
</feature>
<name>A0A2A9M6M6_BESBE</name>
<feature type="compositionally biased region" description="Polar residues" evidence="1">
    <location>
        <begin position="124"/>
        <end position="136"/>
    </location>
</feature>
<dbReference type="EMBL" id="NWUJ01000008">
    <property type="protein sequence ID" value="PFH33609.1"/>
    <property type="molecule type" value="Genomic_DNA"/>
</dbReference>
<proteinExistence type="predicted"/>
<dbReference type="AlphaFoldDB" id="A0A2A9M6M6"/>
<feature type="compositionally biased region" description="Basic and acidic residues" evidence="1">
    <location>
        <begin position="546"/>
        <end position="561"/>
    </location>
</feature>
<evidence type="ECO:0000256" key="1">
    <source>
        <dbReference type="SAM" id="MobiDB-lite"/>
    </source>
</evidence>
<feature type="region of interest" description="Disordered" evidence="1">
    <location>
        <begin position="1"/>
        <end position="163"/>
    </location>
</feature>
<feature type="compositionally biased region" description="Gly residues" evidence="1">
    <location>
        <begin position="950"/>
        <end position="966"/>
    </location>
</feature>
<comment type="caution">
    <text evidence="2">The sequence shown here is derived from an EMBL/GenBank/DDBJ whole genome shotgun (WGS) entry which is preliminary data.</text>
</comment>
<accession>A0A2A9M6M6</accession>
<reference evidence="2 3" key="1">
    <citation type="submission" date="2017-09" db="EMBL/GenBank/DDBJ databases">
        <title>Genome sequencing of Besnoitia besnoiti strain Bb-Ger1.</title>
        <authorList>
            <person name="Schares G."/>
            <person name="Venepally P."/>
            <person name="Lorenzi H.A."/>
        </authorList>
    </citation>
    <scope>NUCLEOTIDE SEQUENCE [LARGE SCALE GENOMIC DNA]</scope>
    <source>
        <strain evidence="2 3">Bb-Ger1</strain>
    </source>
</reference>
<evidence type="ECO:0000313" key="2">
    <source>
        <dbReference type="EMBL" id="PFH33609.1"/>
    </source>
</evidence>
<feature type="compositionally biased region" description="Basic and acidic residues" evidence="1">
    <location>
        <begin position="137"/>
        <end position="160"/>
    </location>
</feature>
<dbReference type="RefSeq" id="XP_029217618.1">
    <property type="nucleotide sequence ID" value="XM_029366187.1"/>
</dbReference>
<protein>
    <submittedName>
        <fullName evidence="2">Uncharacterized protein</fullName>
    </submittedName>
</protein>
<feature type="region of interest" description="Disordered" evidence="1">
    <location>
        <begin position="526"/>
        <end position="578"/>
    </location>
</feature>